<feature type="compositionally biased region" description="Low complexity" evidence="1">
    <location>
        <begin position="37"/>
        <end position="55"/>
    </location>
</feature>
<feature type="compositionally biased region" description="Basic and acidic residues" evidence="1">
    <location>
        <begin position="25"/>
        <end position="36"/>
    </location>
</feature>
<evidence type="ECO:0000313" key="2">
    <source>
        <dbReference type="EMBL" id="ESU39867.1"/>
    </source>
</evidence>
<dbReference type="Proteomes" id="UP000018040">
    <property type="component" value="Unassembled WGS sequence"/>
</dbReference>
<feature type="region of interest" description="Disordered" evidence="1">
    <location>
        <begin position="92"/>
        <end position="119"/>
    </location>
</feature>
<name>V6TND6_GIAIN</name>
<reference evidence="3" key="1">
    <citation type="submission" date="2012-02" db="EMBL/GenBank/DDBJ databases">
        <title>Genome sequencing of Giardia lamblia Genotypes A2 and B isolates (DH and GS) and comparative analysis with the genomes of Genotypes A1 and E (WB and Pig).</title>
        <authorList>
            <person name="Adam R."/>
            <person name="Dahlstrom E."/>
            <person name="Martens C."/>
            <person name="Bruno D."/>
            <person name="Barbian K."/>
            <person name="Porcella S.F."/>
            <person name="Nash T."/>
        </authorList>
    </citation>
    <scope>NUCLEOTIDE SEQUENCE</scope>
    <source>
        <strain evidence="3">GS</strain>
    </source>
</reference>
<feature type="region of interest" description="Disordered" evidence="1">
    <location>
        <begin position="1"/>
        <end position="80"/>
    </location>
</feature>
<proteinExistence type="predicted"/>
<evidence type="ECO:0000313" key="3">
    <source>
        <dbReference type="Proteomes" id="UP000018040"/>
    </source>
</evidence>
<feature type="compositionally biased region" description="Polar residues" evidence="1">
    <location>
        <begin position="99"/>
        <end position="119"/>
    </location>
</feature>
<organism evidence="2 3">
    <name type="scientific">Giardia intestinalis</name>
    <name type="common">Giardia lamblia</name>
    <dbReference type="NCBI Taxonomy" id="5741"/>
    <lineage>
        <taxon>Eukaryota</taxon>
        <taxon>Metamonada</taxon>
        <taxon>Diplomonadida</taxon>
        <taxon>Hexamitidae</taxon>
        <taxon>Giardiinae</taxon>
        <taxon>Giardia</taxon>
    </lineage>
</organism>
<reference evidence="2 3" key="2">
    <citation type="journal article" date="2013" name="Genome Biol. Evol.">
        <title>Genome sequencing of Giardia lamblia genotypes A2 and B isolates (DH and GS) and comparative analysis with the genomes of genotypes A1 and E (WB and Pig).</title>
        <authorList>
            <person name="Adam R.D."/>
            <person name="Dahlstrom E.W."/>
            <person name="Martens C.A."/>
            <person name="Bruno D.P."/>
            <person name="Barbian K.D."/>
            <person name="Ricklefs S.M."/>
            <person name="Hernandez M.M."/>
            <person name="Narla N.P."/>
            <person name="Patel R.B."/>
            <person name="Porcella S.F."/>
            <person name="Nash T.E."/>
        </authorList>
    </citation>
    <scope>NUCLEOTIDE SEQUENCE [LARGE SCALE GENOMIC DNA]</scope>
    <source>
        <strain evidence="2 3">GS</strain>
    </source>
</reference>
<evidence type="ECO:0000256" key="1">
    <source>
        <dbReference type="SAM" id="MobiDB-lite"/>
    </source>
</evidence>
<dbReference type="EMBL" id="AHHH01000454">
    <property type="protein sequence ID" value="ESU39867.1"/>
    <property type="molecule type" value="Genomic_DNA"/>
</dbReference>
<accession>V6TND6</accession>
<dbReference type="AlphaFoldDB" id="V6TND6"/>
<feature type="compositionally biased region" description="Polar residues" evidence="1">
    <location>
        <begin position="1"/>
        <end position="24"/>
    </location>
</feature>
<protein>
    <submittedName>
        <fullName evidence="2">Uncharacterized protein</fullName>
    </submittedName>
</protein>
<feature type="non-terminal residue" evidence="2">
    <location>
        <position position="1"/>
    </location>
</feature>
<comment type="caution">
    <text evidence="2">The sequence shown here is derived from an EMBL/GenBank/DDBJ whole genome shotgun (WGS) entry which is preliminary data.</text>
</comment>
<gene>
    <name evidence="2" type="ORF">GSB_155536</name>
</gene>
<sequence length="119" mass="12911">VRTQQPNDTHQPNNPTSAIITTRQPSRELTHRETTTRTRQPATTTTLPETPAATLHHPAKHGEEEPPILSSRPTFASGHGQKLSEFTREILGRPAGEGPSSTALEATGGWSKSSCLRRA</sequence>